<proteinExistence type="predicted"/>
<dbReference type="GO" id="GO:0071920">
    <property type="term" value="C:cleavage body"/>
    <property type="evidence" value="ECO:0007669"/>
    <property type="project" value="Ensembl"/>
</dbReference>
<dbReference type="eggNOG" id="KOG0108">
    <property type="taxonomic scope" value="Eukaryota"/>
</dbReference>
<dbReference type="Pfam" id="PF14327">
    <property type="entry name" value="CSTF2_hinge"/>
    <property type="match status" value="1"/>
</dbReference>
<feature type="compositionally biased region" description="Low complexity" evidence="1">
    <location>
        <begin position="131"/>
        <end position="152"/>
    </location>
</feature>
<dbReference type="GO" id="GO:0031124">
    <property type="term" value="P:mRNA 3'-end processing"/>
    <property type="evidence" value="ECO:0007669"/>
    <property type="project" value="Ensembl"/>
</dbReference>
<dbReference type="FunFam" id="1.25.40.630:FF:000001">
    <property type="entry name" value="Cleavage stimulation factor subunit 2"/>
    <property type="match status" value="1"/>
</dbReference>
<reference evidence="4" key="1">
    <citation type="submission" date="2011-10" db="EMBL/GenBank/DDBJ databases">
        <authorList>
            <consortium name="Soft-shell Turtle Genome Consortium"/>
        </authorList>
    </citation>
    <scope>NUCLEOTIDE SEQUENCE [LARGE SCALE GENOMIC DNA]</scope>
    <source>
        <strain evidence="4">Daiwa-1</strain>
    </source>
</reference>
<feature type="compositionally biased region" description="Basic and acidic residues" evidence="1">
    <location>
        <begin position="20"/>
        <end position="29"/>
    </location>
</feature>
<dbReference type="Gene3D" id="1.25.40.630">
    <property type="match status" value="1"/>
</dbReference>
<dbReference type="STRING" id="13735.ENSPSIP00000003658"/>
<dbReference type="EMBL" id="AGCU01191889">
    <property type="status" value="NOT_ANNOTATED_CDS"/>
    <property type="molecule type" value="Genomic_DNA"/>
</dbReference>
<evidence type="ECO:0000313" key="3">
    <source>
        <dbReference type="Ensembl" id="ENSPSIP00000003658.1"/>
    </source>
</evidence>
<keyword evidence="4" id="KW-1185">Reference proteome</keyword>
<dbReference type="InterPro" id="IPR025742">
    <property type="entry name" value="CSTF2_hinge"/>
</dbReference>
<dbReference type="PANTHER" id="PTHR45735">
    <property type="entry name" value="CLEAVAGE STIMULATION FACTOR SUBUNIT 2"/>
    <property type="match status" value="1"/>
</dbReference>
<feature type="region of interest" description="Disordered" evidence="1">
    <location>
        <begin position="17"/>
        <end position="44"/>
    </location>
</feature>
<feature type="region of interest" description="Disordered" evidence="1">
    <location>
        <begin position="128"/>
        <end position="407"/>
    </location>
</feature>
<organism evidence="3 4">
    <name type="scientific">Pelodiscus sinensis</name>
    <name type="common">Chinese softshell turtle</name>
    <name type="synonym">Trionyx sinensis</name>
    <dbReference type="NCBI Taxonomy" id="13735"/>
    <lineage>
        <taxon>Eukaryota</taxon>
        <taxon>Metazoa</taxon>
        <taxon>Chordata</taxon>
        <taxon>Craniata</taxon>
        <taxon>Vertebrata</taxon>
        <taxon>Euteleostomi</taxon>
        <taxon>Archelosauria</taxon>
        <taxon>Testudinata</taxon>
        <taxon>Testudines</taxon>
        <taxon>Cryptodira</taxon>
        <taxon>Trionychia</taxon>
        <taxon>Trionychidae</taxon>
        <taxon>Pelodiscus</taxon>
    </lineage>
</organism>
<evidence type="ECO:0000256" key="1">
    <source>
        <dbReference type="SAM" id="MobiDB-lite"/>
    </source>
</evidence>
<dbReference type="GO" id="GO:0003729">
    <property type="term" value="F:mRNA binding"/>
    <property type="evidence" value="ECO:0007669"/>
    <property type="project" value="TreeGrafter"/>
</dbReference>
<evidence type="ECO:0000313" key="4">
    <source>
        <dbReference type="Proteomes" id="UP000007267"/>
    </source>
</evidence>
<feature type="compositionally biased region" description="Low complexity" evidence="1">
    <location>
        <begin position="267"/>
        <end position="277"/>
    </location>
</feature>
<protein>
    <submittedName>
        <fullName evidence="3">Cleavage stimulation factor subunit 2</fullName>
    </submittedName>
</protein>
<dbReference type="GO" id="GO:0005847">
    <property type="term" value="C:mRNA cleavage and polyadenylation specificity factor complex"/>
    <property type="evidence" value="ECO:0007669"/>
    <property type="project" value="Ensembl"/>
</dbReference>
<evidence type="ECO:0000259" key="2">
    <source>
        <dbReference type="Pfam" id="PF14327"/>
    </source>
</evidence>
<name>K7F6J8_PELSI</name>
<dbReference type="Ensembl" id="ENSPSIT00000003678.1">
    <property type="protein sequence ID" value="ENSPSIP00000003658.1"/>
    <property type="gene ID" value="ENSPSIG00000003482.1"/>
</dbReference>
<reference evidence="3" key="4">
    <citation type="submission" date="2025-09" db="UniProtKB">
        <authorList>
            <consortium name="Ensembl"/>
        </authorList>
    </citation>
    <scope>IDENTIFICATION</scope>
</reference>
<reference evidence="4" key="2">
    <citation type="journal article" date="2013" name="Nat. Genet.">
        <title>The draft genomes of soft-shell turtle and green sea turtle yield insights into the development and evolution of the turtle-specific body plan.</title>
        <authorList>
            <person name="Wang Z."/>
            <person name="Pascual-Anaya J."/>
            <person name="Zadissa A."/>
            <person name="Li W."/>
            <person name="Niimura Y."/>
            <person name="Huang Z."/>
            <person name="Li C."/>
            <person name="White S."/>
            <person name="Xiong Z."/>
            <person name="Fang D."/>
            <person name="Wang B."/>
            <person name="Ming Y."/>
            <person name="Chen Y."/>
            <person name="Zheng Y."/>
            <person name="Kuraku S."/>
            <person name="Pignatelli M."/>
            <person name="Herrero J."/>
            <person name="Beal K."/>
            <person name="Nozawa M."/>
            <person name="Li Q."/>
            <person name="Wang J."/>
            <person name="Zhang H."/>
            <person name="Yu L."/>
            <person name="Shigenobu S."/>
            <person name="Wang J."/>
            <person name="Liu J."/>
            <person name="Flicek P."/>
            <person name="Searle S."/>
            <person name="Wang J."/>
            <person name="Kuratani S."/>
            <person name="Yin Y."/>
            <person name="Aken B."/>
            <person name="Zhang G."/>
            <person name="Irie N."/>
        </authorList>
    </citation>
    <scope>NUCLEOTIDE SEQUENCE [LARGE SCALE GENOMIC DNA]</scope>
    <source>
        <strain evidence="4">Daiwa-1</strain>
    </source>
</reference>
<feature type="domain" description="Cleavage stimulation factor subunit 2 hinge" evidence="2">
    <location>
        <begin position="40"/>
        <end position="118"/>
    </location>
</feature>
<dbReference type="AlphaFoldDB" id="K7F6J8"/>
<sequence length="488" mass="52573">MRNLNGREFSGRALRVDNAASEKNKEELKSLGTGAPIIESPYGDPINPEDAPESISRAVASLPPEQMFELMKQMKLCVQNSPQEARNMLLQNPQLAYALLQAQVVMRIVDPEIALKILHRQTTVPPLIPGNAQPGPNAQMNQQNPPASQPQPIGGMHVNGAPPLMQPPMQGGVPAPGQMPASVAGPGPGPMAPGGGMQPQVGMPGGGPVPLERGQVPMPDPRAPMQRGPLPASGPPPRGLLGDAPNDPRGGTLLSVTGEVEPRGYLGPPHQGPPMHHMPGHDNRGPPPHEMRGGPMGEPRPLMGEPRGPLMDARGGRDPRGMEPRGMEPRGMEPRGMEPRGMEPRGMEPRGMEPRGMEPRGMEPRGMEPRGMEPRGMEPRGMAPGGRVSWRRPGEGSTGAWNPEGWSPGAWNPEGWSPGAWSPEAWMAEEWSPEAWMAEEWSPEAWSPGVLAPTQGAQCLVEFKDLGHLTWERVALRDLDRYMQHPPP</sequence>
<gene>
    <name evidence="3" type="primary">CSTF2</name>
</gene>
<dbReference type="PANTHER" id="PTHR45735:SF2">
    <property type="entry name" value="CLEAVAGE STIMULATION FACTOR SUBUNIT 2"/>
    <property type="match status" value="1"/>
</dbReference>
<dbReference type="Proteomes" id="UP000007267">
    <property type="component" value="Unassembled WGS sequence"/>
</dbReference>
<dbReference type="EMBL" id="AGCU01191890">
    <property type="status" value="NOT_ANNOTATED_CDS"/>
    <property type="molecule type" value="Genomic_DNA"/>
</dbReference>
<feature type="compositionally biased region" description="Basic and acidic residues" evidence="1">
    <location>
        <begin position="279"/>
        <end position="292"/>
    </location>
</feature>
<accession>K7F6J8</accession>
<dbReference type="HOGENOM" id="CLU_028601_3_1_1"/>
<feature type="compositionally biased region" description="Basic and acidic residues" evidence="1">
    <location>
        <begin position="314"/>
        <end position="378"/>
    </location>
</feature>
<feature type="compositionally biased region" description="Gly residues" evidence="1">
    <location>
        <begin position="192"/>
        <end position="208"/>
    </location>
</feature>
<reference evidence="3" key="3">
    <citation type="submission" date="2025-08" db="UniProtKB">
        <authorList>
            <consortium name="Ensembl"/>
        </authorList>
    </citation>
    <scope>IDENTIFICATION</scope>
</reference>
<dbReference type="GeneTree" id="ENSGT00940000158987"/>